<keyword evidence="15 20" id="KW-0496">Mitochondrion</keyword>
<evidence type="ECO:0000313" key="22">
    <source>
        <dbReference type="EMBL" id="KAF0026171.1"/>
    </source>
</evidence>
<keyword evidence="14 19" id="KW-0339">Growth factor</keyword>
<reference evidence="22 23" key="1">
    <citation type="submission" date="2019-06" db="EMBL/GenBank/DDBJ databases">
        <title>Draft genomes of female and male turbot (Scophthalmus maximus).</title>
        <authorList>
            <person name="Xu H."/>
            <person name="Xu X.-W."/>
            <person name="Shao C."/>
            <person name="Chen S."/>
        </authorList>
    </citation>
    <scope>NUCLEOTIDE SEQUENCE [LARGE SCALE GENOMIC DNA]</scope>
    <source>
        <strain evidence="22">Ysfricsl-2016a</strain>
        <tissue evidence="22">Blood</tissue>
    </source>
</reference>
<evidence type="ECO:0000256" key="9">
    <source>
        <dbReference type="ARBA" id="ARBA00022514"/>
    </source>
</evidence>
<dbReference type="GO" id="GO:0008083">
    <property type="term" value="F:growth factor activity"/>
    <property type="evidence" value="ECO:0007669"/>
    <property type="project" value="UniProtKB-KW"/>
</dbReference>
<evidence type="ECO:0000259" key="21">
    <source>
        <dbReference type="PROSITE" id="PS51362"/>
    </source>
</evidence>
<comment type="subunit">
    <text evidence="7">Homodimer; disulfide-linked.</text>
</comment>
<evidence type="ECO:0000256" key="17">
    <source>
        <dbReference type="ARBA" id="ARBA00023756"/>
    </source>
</evidence>
<dbReference type="PROSITE" id="PS00250">
    <property type="entry name" value="TGF_BETA_1"/>
    <property type="match status" value="1"/>
</dbReference>
<evidence type="ECO:0000256" key="15">
    <source>
        <dbReference type="ARBA" id="ARBA00023128"/>
    </source>
</evidence>
<dbReference type="GO" id="GO:0003860">
    <property type="term" value="F:3-hydroxyisobutyryl-CoA hydrolase activity"/>
    <property type="evidence" value="ECO:0007669"/>
    <property type="project" value="UniProtKB-UniRule"/>
</dbReference>
<evidence type="ECO:0000256" key="12">
    <source>
        <dbReference type="ARBA" id="ARBA00022729"/>
    </source>
</evidence>
<dbReference type="Pfam" id="PF16113">
    <property type="entry name" value="ECH_2"/>
    <property type="match status" value="1"/>
</dbReference>
<dbReference type="Pfam" id="PF00688">
    <property type="entry name" value="TGFb_propeptide"/>
    <property type="match status" value="1"/>
</dbReference>
<evidence type="ECO:0000256" key="5">
    <source>
        <dbReference type="ARBA" id="ARBA00005254"/>
    </source>
</evidence>
<dbReference type="PANTHER" id="PTHR43176:SF3">
    <property type="entry name" value="3-HYDROXYISOBUTYRYL-COA HYDROLASE, MITOCHONDRIAL"/>
    <property type="match status" value="1"/>
</dbReference>
<dbReference type="CDD" id="cd19388">
    <property type="entry name" value="TGF_beta_GDF8"/>
    <property type="match status" value="1"/>
</dbReference>
<dbReference type="GO" id="GO:0006574">
    <property type="term" value="P:L-valine catabolic process"/>
    <property type="evidence" value="ECO:0007669"/>
    <property type="project" value="UniProtKB-UniRule"/>
</dbReference>
<sequence length="860" mass="95593">MCLWTYSPAHTSVVLSKDSICTVTTKETSTPLATRTTLNRCQGVTLNIFQALSHNQTALLSPTVHIQATADTDLGLVMATDLGLVMATDLGLVMAMAKGRDTDRAMANAMDKATAMATSTSTSMVTSMASATRKERTVMGCCLHQMSSHVEPEVLLEKVGRAGVITLNRPKVLNALNLTMIRQIYPQLRKWENDNDTDIVIIKGDGGKAFCAGGDIRAVTEAGKVGDSLAQDFFREEYILNDAIGSCRKPYIALIDGITMGGGVGLSVHGRFRVATEKTLFAMPETAIGLFPDVGGGYFLPRLRGRLGLFLALTGFRLKGRDVHRAGVATHFVESKKIPDMEKELVDLTSPSPEDISRVLDTYQTKSSLDSEKPFVLDKHMSDIDRLFSSGSVEGIMQNLKADDSEFAKKQSETLSKMSPTSLKITYKQLQAGASLSLRDVLVMEYRLCQACMRGCDFYEGVRAETMHQSQIVLYLSLLIALGAVVLSDQETYQQPSATSPEDAEQCATCEVRQQIKTMRLNAIKSQILSKLRMKEAPNISRDIVKQLLPKAPPLQQLLDQYDVLGDDNRDVVMEDDDEHATTETIMMMATEPESIVQVDDEPKCCFFSFTQKFQASRIVRAQLWVHLRPAVEATTVFLQIARLMPVTEGNRHIRIRSLKIDVNAGTSSWQSIDVKQVLAVWLRQPETNWGIEINAFDSRGNDLAVTSPEPGEEGLLFSYCQHTVLTSLSLSFQQPFMEVKISENPKRARRDMGLDCDENSPESRCCRYPLTVDFEDFGWDWIIAPKRYKANYCSGECEYMHLQKYPHTHLVNKANPRGTAGPCCTPTKMSPINMLYFNRKEQIIYGKIPSMVVDRCGCS</sequence>
<dbReference type="FunFam" id="2.60.120.970:FF:000003">
    <property type="entry name" value="Growth differentiation factor 11"/>
    <property type="match status" value="1"/>
</dbReference>
<dbReference type="InterPro" id="IPR032259">
    <property type="entry name" value="HIBYL-CoA-H"/>
</dbReference>
<dbReference type="EC" id="3.1.2.4" evidence="20"/>
<comment type="pathway">
    <text evidence="4 20">Amino-acid degradation; L-valine degradation.</text>
</comment>
<dbReference type="InterPro" id="IPR029045">
    <property type="entry name" value="ClpP/crotonase-like_dom_sf"/>
</dbReference>
<dbReference type="FunFam" id="3.90.226.10:FF:000026">
    <property type="entry name" value="3-hydroxyisobutyryl-CoA hydrolase, mitochondrial"/>
    <property type="match status" value="1"/>
</dbReference>
<evidence type="ECO:0000256" key="16">
    <source>
        <dbReference type="ARBA" id="ARBA00023157"/>
    </source>
</evidence>
<dbReference type="InterPro" id="IPR017948">
    <property type="entry name" value="TGFb_CS"/>
</dbReference>
<organism evidence="22 23">
    <name type="scientific">Scophthalmus maximus</name>
    <name type="common">Turbot</name>
    <name type="synonym">Psetta maxima</name>
    <dbReference type="NCBI Taxonomy" id="52904"/>
    <lineage>
        <taxon>Eukaryota</taxon>
        <taxon>Metazoa</taxon>
        <taxon>Chordata</taxon>
        <taxon>Craniata</taxon>
        <taxon>Vertebrata</taxon>
        <taxon>Euteleostomi</taxon>
        <taxon>Actinopterygii</taxon>
        <taxon>Neopterygii</taxon>
        <taxon>Teleostei</taxon>
        <taxon>Neoteleostei</taxon>
        <taxon>Acanthomorphata</taxon>
        <taxon>Carangaria</taxon>
        <taxon>Pleuronectiformes</taxon>
        <taxon>Pleuronectoidei</taxon>
        <taxon>Scophthalmidae</taxon>
        <taxon>Scophthalmus</taxon>
    </lineage>
</organism>
<evidence type="ECO:0000256" key="1">
    <source>
        <dbReference type="ARBA" id="ARBA00001709"/>
    </source>
</evidence>
<evidence type="ECO:0000256" key="7">
    <source>
        <dbReference type="ARBA" id="ARBA00011748"/>
    </source>
</evidence>
<evidence type="ECO:0000256" key="8">
    <source>
        <dbReference type="ARBA" id="ARBA00022456"/>
    </source>
</evidence>
<evidence type="ECO:0000313" key="23">
    <source>
        <dbReference type="Proteomes" id="UP000438429"/>
    </source>
</evidence>
<comment type="subcellular location">
    <subcellularLocation>
        <location evidence="2 20">Mitochondrion</location>
    </subcellularLocation>
    <subcellularLocation>
        <location evidence="3">Secreted</location>
    </subcellularLocation>
</comment>
<evidence type="ECO:0000256" key="18">
    <source>
        <dbReference type="ARBA" id="ARBA00024871"/>
    </source>
</evidence>
<comment type="catalytic activity">
    <reaction evidence="1 20">
        <text>3-hydroxy-2-methylpropanoyl-CoA + H2O = 3-hydroxy-2-methylpropanoate + CoA + H(+)</text>
        <dbReference type="Rhea" id="RHEA:20888"/>
        <dbReference type="ChEBI" id="CHEBI:11805"/>
        <dbReference type="ChEBI" id="CHEBI:15377"/>
        <dbReference type="ChEBI" id="CHEBI:15378"/>
        <dbReference type="ChEBI" id="CHEBI:57287"/>
        <dbReference type="ChEBI" id="CHEBI:57340"/>
        <dbReference type="EC" id="3.1.2.4"/>
    </reaction>
</comment>
<protein>
    <recommendedName>
        <fullName evidence="20">3-hydroxyisobutyryl-CoA hydrolase</fullName>
        <shortName evidence="20">HIB-CoA hydrolase</shortName>
        <shortName evidence="20">HIBYL-CoA-H</shortName>
        <ecNumber evidence="20">3.1.2.4</ecNumber>
    </recommendedName>
    <alternativeName>
        <fullName evidence="20">3-hydroxyisobutyryl-coenzyme A hydrolase</fullName>
    </alternativeName>
</protein>
<evidence type="ECO:0000256" key="2">
    <source>
        <dbReference type="ARBA" id="ARBA00004173"/>
    </source>
</evidence>
<keyword evidence="12" id="KW-0732">Signal</keyword>
<dbReference type="PANTHER" id="PTHR43176">
    <property type="entry name" value="3-HYDROXYISOBUTYRYL-COA HYDROLASE-RELATED"/>
    <property type="match status" value="1"/>
</dbReference>
<feature type="domain" description="TGF-beta family profile" evidence="21">
    <location>
        <begin position="748"/>
        <end position="860"/>
    </location>
</feature>
<dbReference type="InterPro" id="IPR001111">
    <property type="entry name" value="TGF-b_propeptide"/>
</dbReference>
<dbReference type="GO" id="GO:0005615">
    <property type="term" value="C:extracellular space"/>
    <property type="evidence" value="ECO:0007669"/>
    <property type="project" value="UniProtKB-KW"/>
</dbReference>
<dbReference type="Gene3D" id="2.10.90.10">
    <property type="entry name" value="Cystine-knot cytokines"/>
    <property type="match status" value="1"/>
</dbReference>
<dbReference type="Gene3D" id="2.60.120.970">
    <property type="match status" value="1"/>
</dbReference>
<comment type="similarity">
    <text evidence="5 20">Belongs to the enoyl-CoA hydratase/isomerase family.</text>
</comment>
<gene>
    <name evidence="22" type="ORF">F2P81_020908</name>
</gene>
<dbReference type="GO" id="GO:0005125">
    <property type="term" value="F:cytokine activity"/>
    <property type="evidence" value="ECO:0007669"/>
    <property type="project" value="UniProtKB-KW"/>
</dbReference>
<comment type="function">
    <text evidence="17">Acts specifically as a negative regulator of skeletal muscle growth.</text>
</comment>
<name>A0A6A4S4V3_SCOMX</name>
<evidence type="ECO:0000256" key="14">
    <source>
        <dbReference type="ARBA" id="ARBA00023030"/>
    </source>
</evidence>
<keyword evidence="8" id="KW-0101">Branched-chain amino acid catabolism</keyword>
<dbReference type="Pfam" id="PF00019">
    <property type="entry name" value="TGF_beta"/>
    <property type="match status" value="1"/>
</dbReference>
<dbReference type="NCBIfam" id="NF004127">
    <property type="entry name" value="PRK05617.1"/>
    <property type="match status" value="1"/>
</dbReference>
<keyword evidence="13 20" id="KW-0378">Hydrolase</keyword>
<comment type="similarity">
    <text evidence="6 19">Belongs to the TGF-beta family.</text>
</comment>
<evidence type="ECO:0000256" key="11">
    <source>
        <dbReference type="ARBA" id="ARBA00022685"/>
    </source>
</evidence>
<evidence type="ECO:0000256" key="19">
    <source>
        <dbReference type="RuleBase" id="RU000354"/>
    </source>
</evidence>
<evidence type="ECO:0000256" key="10">
    <source>
        <dbReference type="ARBA" id="ARBA00022525"/>
    </source>
</evidence>
<dbReference type="Proteomes" id="UP000438429">
    <property type="component" value="Unassembled WGS sequence"/>
</dbReference>
<dbReference type="GO" id="GO:0005739">
    <property type="term" value="C:mitochondrion"/>
    <property type="evidence" value="ECO:0007669"/>
    <property type="project" value="UniProtKB-SubCell"/>
</dbReference>
<dbReference type="InterPro" id="IPR045004">
    <property type="entry name" value="ECH_dom"/>
</dbReference>
<keyword evidence="16" id="KW-1015">Disulfide bond</keyword>
<keyword evidence="9" id="KW-0202">Cytokine</keyword>
<evidence type="ECO:0000256" key="4">
    <source>
        <dbReference type="ARBA" id="ARBA00005109"/>
    </source>
</evidence>
<dbReference type="CDD" id="cd06558">
    <property type="entry name" value="crotonase-like"/>
    <property type="match status" value="1"/>
</dbReference>
<comment type="function">
    <text evidence="18">Hydrolyzes 3-hydroxyisobutyryl-CoA (HIBYL-CoA), a saline catabolite. Has high activity toward isobutyryl-CoA. Could be an isobutyryl-CoA dehydrogenase that functions in valine catabolism. Also hydrolyzes 3-hydroxypropanoyl-CoA.</text>
</comment>
<keyword evidence="10" id="KW-0964">Secreted</keyword>
<dbReference type="InterPro" id="IPR001839">
    <property type="entry name" value="TGF-b_C"/>
</dbReference>
<comment type="caution">
    <text evidence="22">The sequence shown here is derived from an EMBL/GenBank/DDBJ whole genome shotgun (WGS) entry which is preliminary data.</text>
</comment>
<evidence type="ECO:0000256" key="3">
    <source>
        <dbReference type="ARBA" id="ARBA00004613"/>
    </source>
</evidence>
<dbReference type="EMBL" id="VEVO01000019">
    <property type="protein sequence ID" value="KAF0026171.1"/>
    <property type="molecule type" value="Genomic_DNA"/>
</dbReference>
<keyword evidence="11" id="KW-0165">Cleavage on pair of basic residues</keyword>
<dbReference type="SMART" id="SM00204">
    <property type="entry name" value="TGFB"/>
    <property type="match status" value="1"/>
</dbReference>
<dbReference type="InterPro" id="IPR029034">
    <property type="entry name" value="Cystine-knot_cytokine"/>
</dbReference>
<dbReference type="SUPFAM" id="SSF57501">
    <property type="entry name" value="Cystine-knot cytokines"/>
    <property type="match status" value="1"/>
</dbReference>
<dbReference type="Gene3D" id="3.90.226.10">
    <property type="entry name" value="2-enoyl-CoA Hydratase, Chain A, domain 1"/>
    <property type="match status" value="1"/>
</dbReference>
<evidence type="ECO:0000256" key="6">
    <source>
        <dbReference type="ARBA" id="ARBA00006656"/>
    </source>
</evidence>
<evidence type="ECO:0000256" key="13">
    <source>
        <dbReference type="ARBA" id="ARBA00022801"/>
    </source>
</evidence>
<dbReference type="PROSITE" id="PS51362">
    <property type="entry name" value="TGF_BETA_2"/>
    <property type="match status" value="1"/>
</dbReference>
<proteinExistence type="inferred from homology"/>
<dbReference type="AlphaFoldDB" id="A0A6A4S4V3"/>
<evidence type="ECO:0000256" key="20">
    <source>
        <dbReference type="RuleBase" id="RU369070"/>
    </source>
</evidence>
<accession>A0A6A4S4V3</accession>
<dbReference type="SUPFAM" id="SSF52096">
    <property type="entry name" value="ClpP/crotonase"/>
    <property type="match status" value="1"/>
</dbReference>
<dbReference type="FunFam" id="2.10.90.10:FF:000006">
    <property type="entry name" value="growth/differentiation factor 8"/>
    <property type="match status" value="1"/>
</dbReference>